<feature type="region of interest" description="Disordered" evidence="7">
    <location>
        <begin position="1"/>
        <end position="32"/>
    </location>
</feature>
<dbReference type="GO" id="GO:0005739">
    <property type="term" value="C:mitochondrion"/>
    <property type="evidence" value="ECO:0007669"/>
    <property type="project" value="UniProtKB-SubCell"/>
</dbReference>
<comment type="subcellular location">
    <subcellularLocation>
        <location evidence="2">Endoplasmic reticulum</location>
    </subcellularLocation>
    <subcellularLocation>
        <location evidence="3">Membrane</location>
    </subcellularLocation>
    <subcellularLocation>
        <location evidence="1">Mitochondrion</location>
    </subcellularLocation>
</comment>
<evidence type="ECO:0000256" key="4">
    <source>
        <dbReference type="ARBA" id="ARBA00022824"/>
    </source>
</evidence>
<evidence type="ECO:0000256" key="5">
    <source>
        <dbReference type="ARBA" id="ARBA00023128"/>
    </source>
</evidence>
<dbReference type="OrthoDB" id="5086500at2759"/>
<keyword evidence="4" id="KW-0256">Endoplasmic reticulum</keyword>
<evidence type="ECO:0000256" key="6">
    <source>
        <dbReference type="ARBA" id="ARBA00023136"/>
    </source>
</evidence>
<reference evidence="8 9" key="1">
    <citation type="submission" date="2016-05" db="EMBL/GenBank/DDBJ databases">
        <title>A degradative enzymes factory behind the ericoid mycorrhizal symbiosis.</title>
        <authorList>
            <consortium name="DOE Joint Genome Institute"/>
            <person name="Martino E."/>
            <person name="Morin E."/>
            <person name="Grelet G."/>
            <person name="Kuo A."/>
            <person name="Kohler A."/>
            <person name="Daghino S."/>
            <person name="Barry K."/>
            <person name="Choi C."/>
            <person name="Cichocki N."/>
            <person name="Clum A."/>
            <person name="Copeland A."/>
            <person name="Hainaut M."/>
            <person name="Haridas S."/>
            <person name="Labutti K."/>
            <person name="Lindquist E."/>
            <person name="Lipzen A."/>
            <person name="Khouja H.-R."/>
            <person name="Murat C."/>
            <person name="Ohm R."/>
            <person name="Olson A."/>
            <person name="Spatafora J."/>
            <person name="Veneault-Fourrey C."/>
            <person name="Henrissat B."/>
            <person name="Grigoriev I."/>
            <person name="Martin F."/>
            <person name="Perotto S."/>
        </authorList>
    </citation>
    <scope>NUCLEOTIDE SEQUENCE [LARGE SCALE GENOMIC DNA]</scope>
    <source>
        <strain evidence="8 9">UAMH 7357</strain>
    </source>
</reference>
<dbReference type="Proteomes" id="UP000235672">
    <property type="component" value="Unassembled WGS sequence"/>
</dbReference>
<gene>
    <name evidence="8" type="ORF">NA56DRAFT_130938</name>
</gene>
<name>A0A2J6Q483_9HELO</name>
<dbReference type="AlphaFoldDB" id="A0A2J6Q483"/>
<evidence type="ECO:0000313" key="9">
    <source>
        <dbReference type="Proteomes" id="UP000235672"/>
    </source>
</evidence>
<dbReference type="Gene3D" id="3.40.50.1820">
    <property type="entry name" value="alpha/beta hydrolase"/>
    <property type="match status" value="1"/>
</dbReference>
<keyword evidence="9" id="KW-1185">Reference proteome</keyword>
<evidence type="ECO:0008006" key="10">
    <source>
        <dbReference type="Google" id="ProtNLM"/>
    </source>
</evidence>
<dbReference type="STRING" id="1745343.A0A2J6Q483"/>
<evidence type="ECO:0000256" key="7">
    <source>
        <dbReference type="SAM" id="MobiDB-lite"/>
    </source>
</evidence>
<dbReference type="GO" id="GO:0016020">
    <property type="term" value="C:membrane"/>
    <property type="evidence" value="ECO:0007669"/>
    <property type="project" value="UniProtKB-SubCell"/>
</dbReference>
<dbReference type="InterPro" id="IPR052374">
    <property type="entry name" value="SERAC1"/>
</dbReference>
<protein>
    <recommendedName>
        <fullName evidence="10">DUF676 domain-containing protein</fullName>
    </recommendedName>
</protein>
<organism evidence="8 9">
    <name type="scientific">Hyaloscypha hepaticicola</name>
    <dbReference type="NCBI Taxonomy" id="2082293"/>
    <lineage>
        <taxon>Eukaryota</taxon>
        <taxon>Fungi</taxon>
        <taxon>Dikarya</taxon>
        <taxon>Ascomycota</taxon>
        <taxon>Pezizomycotina</taxon>
        <taxon>Leotiomycetes</taxon>
        <taxon>Helotiales</taxon>
        <taxon>Hyaloscyphaceae</taxon>
        <taxon>Hyaloscypha</taxon>
    </lineage>
</organism>
<dbReference type="EMBL" id="KZ613482">
    <property type="protein sequence ID" value="PMD21095.1"/>
    <property type="molecule type" value="Genomic_DNA"/>
</dbReference>
<evidence type="ECO:0000256" key="3">
    <source>
        <dbReference type="ARBA" id="ARBA00004370"/>
    </source>
</evidence>
<accession>A0A2J6Q483</accession>
<proteinExistence type="predicted"/>
<dbReference type="GO" id="GO:0005783">
    <property type="term" value="C:endoplasmic reticulum"/>
    <property type="evidence" value="ECO:0007669"/>
    <property type="project" value="UniProtKB-SubCell"/>
</dbReference>
<dbReference type="PANTHER" id="PTHR48182:SF2">
    <property type="entry name" value="PROTEIN SERAC1"/>
    <property type="match status" value="1"/>
</dbReference>
<keyword evidence="5" id="KW-0496">Mitochondrion</keyword>
<dbReference type="SUPFAM" id="SSF53474">
    <property type="entry name" value="alpha/beta-Hydrolases"/>
    <property type="match status" value="1"/>
</dbReference>
<dbReference type="PANTHER" id="PTHR48182">
    <property type="entry name" value="PROTEIN SERAC1"/>
    <property type="match status" value="1"/>
</dbReference>
<sequence length="325" mass="36254">MRRRIQNLLGGKSDKKTSQAAAAEEDDDAVDDPLDNNALGLDVWVKGVNPTVDIIAIHGLNGHREKTWTAENNVNWLRDPKMLPAIIPNARIMSWGYDANTHSTKELSAMYLYDHAQKLISDLSLHRRMDKTDTRPIIFLAHSLGGIVLKSALIHSDSARSSHLYYHRSIKTSTYGIMFMGTPHQGGEGVAWGKRLVNIASIFVKTNDKLLNILERDSEVLQQQLGQYTSISSDFETKFAFETKATPLAPGQAMIVVPKSSAVVLGQVDAEPIAIMENHINMVKFSSPNNNEFKRVVGHLMLMAEKAPTRVQENWLTERNIEASK</sequence>
<feature type="compositionally biased region" description="Acidic residues" evidence="7">
    <location>
        <begin position="23"/>
        <end position="32"/>
    </location>
</feature>
<evidence type="ECO:0000256" key="2">
    <source>
        <dbReference type="ARBA" id="ARBA00004240"/>
    </source>
</evidence>
<evidence type="ECO:0000256" key="1">
    <source>
        <dbReference type="ARBA" id="ARBA00004173"/>
    </source>
</evidence>
<dbReference type="InterPro" id="IPR029058">
    <property type="entry name" value="AB_hydrolase_fold"/>
</dbReference>
<keyword evidence="6" id="KW-0472">Membrane</keyword>
<evidence type="ECO:0000313" key="8">
    <source>
        <dbReference type="EMBL" id="PMD21095.1"/>
    </source>
</evidence>